<dbReference type="OrthoDB" id="9812744at2"/>
<organism evidence="2 3">
    <name type="scientific">Paenibacillus whitsoniae</name>
    <dbReference type="NCBI Taxonomy" id="2496558"/>
    <lineage>
        <taxon>Bacteria</taxon>
        <taxon>Bacillati</taxon>
        <taxon>Bacillota</taxon>
        <taxon>Bacilli</taxon>
        <taxon>Bacillales</taxon>
        <taxon>Paenibacillaceae</taxon>
        <taxon>Paenibacillus</taxon>
    </lineage>
</organism>
<dbReference type="NCBIfam" id="NF003009">
    <property type="entry name" value="PRK03826.1"/>
    <property type="match status" value="1"/>
</dbReference>
<dbReference type="Proteomes" id="UP000276128">
    <property type="component" value="Unassembled WGS sequence"/>
</dbReference>
<proteinExistence type="predicted"/>
<dbReference type="GO" id="GO:0005737">
    <property type="term" value="C:cytoplasm"/>
    <property type="evidence" value="ECO:0007669"/>
    <property type="project" value="TreeGrafter"/>
</dbReference>
<sequence length="204" mass="23683">MNHHFFAYLYRLKYIDRWSLMWNMRRENVAEHSFYVASIAHMLCTIANEVYGKQVPTDRVVSIALFHDASEVLTGDIPQPVKHNNKEILRNFREIEDVAAERLLQTIPPAIRDTYRKLIQEPEPELYTWVKAADLIEAYIKCLTELSTGNREFVVAKQQVLASLQKMNMPEVDYFLKHMSASFEKTLDEITLTETDAASDSQPT</sequence>
<comment type="caution">
    <text evidence="2">The sequence shown here is derived from an EMBL/GenBank/DDBJ whole genome shotgun (WGS) entry which is preliminary data.</text>
</comment>
<evidence type="ECO:0000256" key="1">
    <source>
        <dbReference type="ARBA" id="ARBA00022801"/>
    </source>
</evidence>
<dbReference type="InterPro" id="IPR039356">
    <property type="entry name" value="YfbR/HDDC2"/>
</dbReference>
<gene>
    <name evidence="2" type="ORF">EJQ19_12710</name>
</gene>
<evidence type="ECO:0000313" key="3">
    <source>
        <dbReference type="Proteomes" id="UP000276128"/>
    </source>
</evidence>
<keyword evidence="1 2" id="KW-0378">Hydrolase</keyword>
<name>A0A430JDY5_9BACL</name>
<reference evidence="2 3" key="1">
    <citation type="submission" date="2018-12" db="EMBL/GenBank/DDBJ databases">
        <title>Bacillus ochoae sp. nov., Paenibacillus whitsoniae sp. nov., Paenibacillus spiritus sp. nov. Isolated from the Mars Exploration Rover during spacecraft assembly.</title>
        <authorList>
            <person name="Seuylemezian A."/>
            <person name="Vaishampayan P."/>
        </authorList>
    </citation>
    <scope>NUCLEOTIDE SEQUENCE [LARGE SCALE GENOMIC DNA]</scope>
    <source>
        <strain evidence="2 3">MER 54</strain>
    </source>
</reference>
<dbReference type="SUPFAM" id="SSF109604">
    <property type="entry name" value="HD-domain/PDEase-like"/>
    <property type="match status" value="1"/>
</dbReference>
<dbReference type="PANTHER" id="PTHR11845">
    <property type="entry name" value="5'-DEOXYNUCLEOTIDASE HDDC2"/>
    <property type="match status" value="1"/>
</dbReference>
<dbReference type="AlphaFoldDB" id="A0A430JDY5"/>
<dbReference type="RefSeq" id="WP_126141601.1">
    <property type="nucleotide sequence ID" value="NZ_RXHU01000034.1"/>
</dbReference>
<dbReference type="GO" id="GO:0002953">
    <property type="term" value="F:5'-deoxynucleotidase activity"/>
    <property type="evidence" value="ECO:0007669"/>
    <property type="project" value="UniProtKB-EC"/>
</dbReference>
<accession>A0A430JDY5</accession>
<keyword evidence="3" id="KW-1185">Reference proteome</keyword>
<dbReference type="Gene3D" id="1.10.3210.10">
    <property type="entry name" value="Hypothetical protein af1432"/>
    <property type="match status" value="1"/>
</dbReference>
<evidence type="ECO:0000313" key="2">
    <source>
        <dbReference type="EMBL" id="RTE09237.1"/>
    </source>
</evidence>
<protein>
    <submittedName>
        <fullName evidence="2">5'-deoxynucleotidase</fullName>
        <ecNumber evidence="2">3.1.3.89</ecNumber>
    </submittedName>
</protein>
<dbReference type="EMBL" id="RXHU01000034">
    <property type="protein sequence ID" value="RTE09237.1"/>
    <property type="molecule type" value="Genomic_DNA"/>
</dbReference>
<dbReference type="Pfam" id="PF12917">
    <property type="entry name" value="YfbR-like"/>
    <property type="match status" value="1"/>
</dbReference>
<dbReference type="PANTHER" id="PTHR11845:SF13">
    <property type="entry name" value="5'-DEOXYNUCLEOTIDASE HDDC2"/>
    <property type="match status" value="1"/>
</dbReference>
<dbReference type="EC" id="3.1.3.89" evidence="2"/>